<dbReference type="AlphaFoldDB" id="A0A1X7AP62"/>
<dbReference type="EMBL" id="FWPT01000010">
    <property type="protein sequence ID" value="SMA50045.1"/>
    <property type="molecule type" value="Genomic_DNA"/>
</dbReference>
<feature type="transmembrane region" description="Helical" evidence="1">
    <location>
        <begin position="90"/>
        <end position="114"/>
    </location>
</feature>
<keyword evidence="3" id="KW-1185">Reference proteome</keyword>
<organism evidence="2 3">
    <name type="scientific">Parendozoicomonas haliclonae</name>
    <dbReference type="NCBI Taxonomy" id="1960125"/>
    <lineage>
        <taxon>Bacteria</taxon>
        <taxon>Pseudomonadati</taxon>
        <taxon>Pseudomonadota</taxon>
        <taxon>Gammaproteobacteria</taxon>
        <taxon>Oceanospirillales</taxon>
        <taxon>Endozoicomonadaceae</taxon>
        <taxon>Parendozoicomonas</taxon>
    </lineage>
</organism>
<name>A0A1X7AP62_9GAMM</name>
<keyword evidence="1" id="KW-0812">Transmembrane</keyword>
<proteinExistence type="predicted"/>
<keyword evidence="1" id="KW-1133">Transmembrane helix</keyword>
<feature type="transmembrane region" description="Helical" evidence="1">
    <location>
        <begin position="63"/>
        <end position="84"/>
    </location>
</feature>
<evidence type="ECO:0000256" key="1">
    <source>
        <dbReference type="SAM" id="Phobius"/>
    </source>
</evidence>
<accession>A0A1X7AP62</accession>
<sequence length="201" mass="22256">MTPSGKAEQSSQSQQAQLWDNRIPDNLLHQELPESPAIPVKSSLIIRDDGEALTLTNPPLSRIGVSLLLLAFIIFSVTACYVVYGIQSMISYMLLIPLVFSSMVLVLLFIALTFGTRSSTATRHQLNTSFKVFGLTLHRQTLRTSEILSLEIHRGYGMNSKKYFQLLALPRTGKNLVLIAADIPSQQQAETLKGNVEKQLA</sequence>
<evidence type="ECO:0000313" key="3">
    <source>
        <dbReference type="Proteomes" id="UP000196573"/>
    </source>
</evidence>
<protein>
    <submittedName>
        <fullName evidence="2">Uncharacterized protein</fullName>
    </submittedName>
</protein>
<dbReference type="Proteomes" id="UP000196573">
    <property type="component" value="Unassembled WGS sequence"/>
</dbReference>
<reference evidence="2 3" key="1">
    <citation type="submission" date="2017-03" db="EMBL/GenBank/DDBJ databases">
        <authorList>
            <person name="Afonso C.L."/>
            <person name="Miller P.J."/>
            <person name="Scott M.A."/>
            <person name="Spackman E."/>
            <person name="Goraichik I."/>
            <person name="Dimitrov K.M."/>
            <person name="Suarez D.L."/>
            <person name="Swayne D.E."/>
        </authorList>
    </citation>
    <scope>NUCLEOTIDE SEQUENCE [LARGE SCALE GENOMIC DNA]</scope>
    <source>
        <strain evidence="2">SB41UT1</strain>
    </source>
</reference>
<dbReference type="RefSeq" id="WP_087112486.1">
    <property type="nucleotide sequence ID" value="NZ_CBCSCN010000005.1"/>
</dbReference>
<evidence type="ECO:0000313" key="2">
    <source>
        <dbReference type="EMBL" id="SMA50045.1"/>
    </source>
</evidence>
<keyword evidence="1" id="KW-0472">Membrane</keyword>
<gene>
    <name evidence="2" type="ORF">EHSB41UT_03836</name>
</gene>